<feature type="compositionally biased region" description="Basic and acidic residues" evidence="1">
    <location>
        <begin position="123"/>
        <end position="132"/>
    </location>
</feature>
<evidence type="ECO:0000313" key="3">
    <source>
        <dbReference type="Proteomes" id="UP000477722"/>
    </source>
</evidence>
<dbReference type="AlphaFoldDB" id="A0A6G4WSD4"/>
<dbReference type="Proteomes" id="UP000477722">
    <property type="component" value="Unassembled WGS sequence"/>
</dbReference>
<proteinExistence type="predicted"/>
<reference evidence="2 3" key="1">
    <citation type="submission" date="2020-02" db="EMBL/GenBank/DDBJ databases">
        <title>Whole-genome analyses of novel actinobacteria.</title>
        <authorList>
            <person name="Sahin N."/>
            <person name="Tatar D."/>
        </authorList>
    </citation>
    <scope>NUCLEOTIDE SEQUENCE [LARGE SCALE GENOMIC DNA]</scope>
    <source>
        <strain evidence="2 3">SB3404</strain>
    </source>
</reference>
<comment type="caution">
    <text evidence="2">The sequence shown here is derived from an EMBL/GenBank/DDBJ whole genome shotgun (WGS) entry which is preliminary data.</text>
</comment>
<sequence>MPKIDNGAEVEVKLDSGAAFLHAALTADQRRGLFERPGTSVFAIVQLRSTSYTGHAEGEDKDPQVKLRVTLAEVAQDDRQAHLVAEVMRAMMRRRKMNDTLDELGPGAHDAEHAVAEALDAHPTESDYQAHLDRKRHGSRIEQHG</sequence>
<protein>
    <submittedName>
        <fullName evidence="2">Uncharacterized protein</fullName>
    </submittedName>
</protein>
<dbReference type="EMBL" id="JAAKZZ010000040">
    <property type="protein sequence ID" value="NGO68018.1"/>
    <property type="molecule type" value="Genomic_DNA"/>
</dbReference>
<gene>
    <name evidence="2" type="ORF">G5C65_06535</name>
</gene>
<evidence type="ECO:0000256" key="1">
    <source>
        <dbReference type="SAM" id="MobiDB-lite"/>
    </source>
</evidence>
<name>A0A6G4WSD4_9ACTN</name>
<dbReference type="RefSeq" id="WP_165297672.1">
    <property type="nucleotide sequence ID" value="NZ_JAAKZZ010000040.1"/>
</dbReference>
<evidence type="ECO:0000313" key="2">
    <source>
        <dbReference type="EMBL" id="NGO68018.1"/>
    </source>
</evidence>
<feature type="region of interest" description="Disordered" evidence="1">
    <location>
        <begin position="123"/>
        <end position="145"/>
    </location>
</feature>
<accession>A0A6G4WSD4</accession>
<keyword evidence="3" id="KW-1185">Reference proteome</keyword>
<organism evidence="2 3">
    <name type="scientific">Streptomyces boncukensis</name>
    <dbReference type="NCBI Taxonomy" id="2711219"/>
    <lineage>
        <taxon>Bacteria</taxon>
        <taxon>Bacillati</taxon>
        <taxon>Actinomycetota</taxon>
        <taxon>Actinomycetes</taxon>
        <taxon>Kitasatosporales</taxon>
        <taxon>Streptomycetaceae</taxon>
        <taxon>Streptomyces</taxon>
    </lineage>
</organism>